<dbReference type="InterPro" id="IPR007167">
    <property type="entry name" value="Fe-transptr_FeoA-like"/>
</dbReference>
<dbReference type="Gene3D" id="2.30.30.90">
    <property type="match status" value="1"/>
</dbReference>
<dbReference type="InterPro" id="IPR008988">
    <property type="entry name" value="Transcriptional_repressor_C"/>
</dbReference>
<reference evidence="4" key="1">
    <citation type="submission" date="2007-10" db="EMBL/GenBank/DDBJ databases">
        <title>Complete sequence of chromosome of Desulforudis audaxviator MP104C.</title>
        <authorList>
            <person name="Copeland A."/>
            <person name="Lucas S."/>
            <person name="Lapidus A."/>
            <person name="Barry K."/>
            <person name="Glavina del Rio T."/>
            <person name="Dalin E."/>
            <person name="Tice H."/>
            <person name="Bruce D."/>
            <person name="Pitluck S."/>
            <person name="Lowry S.R."/>
            <person name="Larimer F."/>
            <person name="Land M.L."/>
            <person name="Hauser L."/>
            <person name="Kyrpides N."/>
            <person name="Ivanova N.N."/>
            <person name="Richardson P."/>
        </authorList>
    </citation>
    <scope>NUCLEOTIDE SEQUENCE [LARGE SCALE GENOMIC DNA]</scope>
    <source>
        <strain evidence="4">MP104C</strain>
    </source>
</reference>
<dbReference type="InterPro" id="IPR038157">
    <property type="entry name" value="FeoA_core_dom"/>
</dbReference>
<dbReference type="Pfam" id="PF04023">
    <property type="entry name" value="FeoA"/>
    <property type="match status" value="1"/>
</dbReference>
<dbReference type="eggNOG" id="COG1918">
    <property type="taxonomic scope" value="Bacteria"/>
</dbReference>
<evidence type="ECO:0000259" key="2">
    <source>
        <dbReference type="SMART" id="SM00899"/>
    </source>
</evidence>
<dbReference type="KEGG" id="dau:Daud_1952"/>
<name>B1I5W3_DESAP</name>
<sequence length="79" mass="8352">MNAVLPLGFLTPGREAVVRDVVGGKELRRRLGELGFVRGSVVRIVQSQPCGPLIISLGDGRVALGRGAAQKIMVEELDG</sequence>
<dbReference type="EMBL" id="CP000860">
    <property type="protein sequence ID" value="ACA60443.1"/>
    <property type="molecule type" value="Genomic_DNA"/>
</dbReference>
<organism evidence="3 4">
    <name type="scientific">Desulforudis audaxviator (strain MP104C)</name>
    <dbReference type="NCBI Taxonomy" id="477974"/>
    <lineage>
        <taxon>Bacteria</taxon>
        <taxon>Bacillati</taxon>
        <taxon>Bacillota</taxon>
        <taxon>Clostridia</taxon>
        <taxon>Thermoanaerobacterales</taxon>
        <taxon>Candidatus Desulforudaceae</taxon>
        <taxon>Candidatus Desulforudis</taxon>
    </lineage>
</organism>
<proteinExistence type="predicted"/>
<evidence type="ECO:0000256" key="1">
    <source>
        <dbReference type="ARBA" id="ARBA00023004"/>
    </source>
</evidence>
<dbReference type="PANTHER" id="PTHR43151:SF1">
    <property type="entry name" value="SSR2333 PROTEIN"/>
    <property type="match status" value="1"/>
</dbReference>
<accession>B1I5W3</accession>
<feature type="domain" description="Ferrous iron transporter FeoA-like" evidence="2">
    <location>
        <begin position="5"/>
        <end position="76"/>
    </location>
</feature>
<evidence type="ECO:0000313" key="3">
    <source>
        <dbReference type="EMBL" id="ACA60443.1"/>
    </source>
</evidence>
<keyword evidence="1" id="KW-0408">Iron</keyword>
<dbReference type="PANTHER" id="PTHR43151">
    <property type="entry name" value="FEOA FAMILY PROTEIN"/>
    <property type="match status" value="1"/>
</dbReference>
<dbReference type="GO" id="GO:0046914">
    <property type="term" value="F:transition metal ion binding"/>
    <property type="evidence" value="ECO:0007669"/>
    <property type="project" value="InterPro"/>
</dbReference>
<dbReference type="Proteomes" id="UP000008544">
    <property type="component" value="Chromosome"/>
</dbReference>
<dbReference type="AlphaFoldDB" id="B1I5W3"/>
<reference evidence="3 4" key="2">
    <citation type="journal article" date="2008" name="Science">
        <title>Environmental genomics reveals a single-species ecosystem deep within Earth.</title>
        <authorList>
            <person name="Chivian D."/>
            <person name="Brodie E.L."/>
            <person name="Alm E.J."/>
            <person name="Culley D.E."/>
            <person name="Dehal P.S."/>
            <person name="Desantis T.Z."/>
            <person name="Gihring T.M."/>
            <person name="Lapidus A."/>
            <person name="Lin L.H."/>
            <person name="Lowry S.R."/>
            <person name="Moser D.P."/>
            <person name="Richardson P.M."/>
            <person name="Southam G."/>
            <person name="Wanger G."/>
            <person name="Pratt L.M."/>
            <person name="Andersen G.L."/>
            <person name="Hazen T.C."/>
            <person name="Brockman F.J."/>
            <person name="Arkin A.P."/>
            <person name="Onstott T.C."/>
        </authorList>
    </citation>
    <scope>NUCLEOTIDE SEQUENCE [LARGE SCALE GENOMIC DNA]</scope>
    <source>
        <strain evidence="3 4">MP104C</strain>
    </source>
</reference>
<dbReference type="InterPro" id="IPR053184">
    <property type="entry name" value="FeoA-like"/>
</dbReference>
<keyword evidence="4" id="KW-1185">Reference proteome</keyword>
<dbReference type="STRING" id="477974.Daud_1952"/>
<dbReference type="SMART" id="SM00899">
    <property type="entry name" value="FeoA"/>
    <property type="match status" value="1"/>
</dbReference>
<gene>
    <name evidence="3" type="ordered locus">Daud_1952</name>
</gene>
<dbReference type="SUPFAM" id="SSF50037">
    <property type="entry name" value="C-terminal domain of transcriptional repressors"/>
    <property type="match status" value="1"/>
</dbReference>
<evidence type="ECO:0000313" key="4">
    <source>
        <dbReference type="Proteomes" id="UP000008544"/>
    </source>
</evidence>
<protein>
    <submittedName>
        <fullName evidence="3">FeoA family protein</fullName>
    </submittedName>
</protein>
<dbReference type="OrthoDB" id="1707677at2"/>
<dbReference type="HOGENOM" id="CLU_150646_6_3_9"/>